<keyword evidence="1" id="KW-0472">Membrane</keyword>
<feature type="transmembrane region" description="Helical" evidence="1">
    <location>
        <begin position="321"/>
        <end position="344"/>
    </location>
</feature>
<keyword evidence="1" id="KW-0812">Transmembrane</keyword>
<dbReference type="EMBL" id="KB909515">
    <property type="protein sequence ID" value="EOB11978.1"/>
    <property type="molecule type" value="Genomic_DNA"/>
</dbReference>
<gene>
    <name evidence="2" type="ORF">NBO_608g0002</name>
</gene>
<dbReference type="AlphaFoldDB" id="R0MGT8"/>
<evidence type="ECO:0000313" key="3">
    <source>
        <dbReference type="Proteomes" id="UP000016927"/>
    </source>
</evidence>
<protein>
    <submittedName>
        <fullName evidence="2">Uncharacterized protein</fullName>
    </submittedName>
</protein>
<name>R0MGT8_NOSB1</name>
<proteinExistence type="predicted"/>
<dbReference type="HOGENOM" id="CLU_046454_0_0_1"/>
<accession>R0MGT8</accession>
<sequence length="372" mass="42144">MTDCYLICQSLNLHYIPFIKNISSFQDKINEPHNIEEKNTIVISVMDSLKSYLEPTLNLFETDVKDLQAVNEINLHGFIFTKFGNFNIAGDTIYNTIRKYFEKLYMIVLQFSPKSLTENEKNKKVEILKQINNSYQKIGEKMGIPINENTTVLGLYEKQNFSVGLNNEIYVNTSSAANDLSNNEFNIFNESIKQNESSNWTEEKEATEQQENNSSDIKDFLANEHITNAGLTSNKNLNVDLNDNYVDGSTLASIPSSVSSLNTLNDNKREVAESFDRTRDKTEIEQQEANIDNKTGIHIHNLSTTSTEANLNMIESASSNIWLAIGLPIIGLALVVGLSAVCLFKKFKKMKGKARKENEDMQLEEIMPINNH</sequence>
<evidence type="ECO:0000313" key="2">
    <source>
        <dbReference type="EMBL" id="EOB11978.1"/>
    </source>
</evidence>
<keyword evidence="1" id="KW-1133">Transmembrane helix</keyword>
<evidence type="ECO:0000256" key="1">
    <source>
        <dbReference type="SAM" id="Phobius"/>
    </source>
</evidence>
<reference evidence="2 3" key="1">
    <citation type="journal article" date="2013" name="BMC Genomics">
        <title>Comparative genomics of parasitic silkworm microsporidia reveal an association between genome expansion and host adaptation.</title>
        <authorList>
            <person name="Pan G."/>
            <person name="Xu J."/>
            <person name="Li T."/>
            <person name="Xia Q."/>
            <person name="Liu S.L."/>
            <person name="Zhang G."/>
            <person name="Li S."/>
            <person name="Li C."/>
            <person name="Liu H."/>
            <person name="Yang L."/>
            <person name="Liu T."/>
            <person name="Zhang X."/>
            <person name="Wu Z."/>
            <person name="Fan W."/>
            <person name="Dang X."/>
            <person name="Xiang H."/>
            <person name="Tao M."/>
            <person name="Li Y."/>
            <person name="Hu J."/>
            <person name="Li Z."/>
            <person name="Lin L."/>
            <person name="Luo J."/>
            <person name="Geng L."/>
            <person name="Wang L."/>
            <person name="Long M."/>
            <person name="Wan Y."/>
            <person name="He N."/>
            <person name="Zhang Z."/>
            <person name="Lu C."/>
            <person name="Keeling P.J."/>
            <person name="Wang J."/>
            <person name="Xiang Z."/>
            <person name="Zhou Z."/>
        </authorList>
    </citation>
    <scope>NUCLEOTIDE SEQUENCE [LARGE SCALE GENOMIC DNA]</scope>
    <source>
        <strain evidence="3">CQ1 / CVCC 102059</strain>
    </source>
</reference>
<keyword evidence="3" id="KW-1185">Reference proteome</keyword>
<organism evidence="2 3">
    <name type="scientific">Nosema bombycis (strain CQ1 / CVCC 102059)</name>
    <name type="common">Microsporidian parasite</name>
    <name type="synonym">Pebrine of silkworm</name>
    <dbReference type="NCBI Taxonomy" id="578461"/>
    <lineage>
        <taxon>Eukaryota</taxon>
        <taxon>Fungi</taxon>
        <taxon>Fungi incertae sedis</taxon>
        <taxon>Microsporidia</taxon>
        <taxon>Nosematidae</taxon>
        <taxon>Nosema</taxon>
    </lineage>
</organism>
<dbReference type="VEuPathDB" id="MicrosporidiaDB:NBO_608g0002"/>
<dbReference type="Proteomes" id="UP000016927">
    <property type="component" value="Unassembled WGS sequence"/>
</dbReference>